<reference evidence="1" key="1">
    <citation type="submission" date="2023-04" db="EMBL/GenBank/DDBJ databases">
        <title>A chromosome-level genome assembly of the parasitoid wasp Eretmocerus hayati.</title>
        <authorList>
            <person name="Zhong Y."/>
            <person name="Liu S."/>
            <person name="Liu Y."/>
        </authorList>
    </citation>
    <scope>NUCLEOTIDE SEQUENCE</scope>
    <source>
        <strain evidence="1">ZJU_SS_LIU_2023</strain>
    </source>
</reference>
<name>A0ACC2NBD6_9HYME</name>
<evidence type="ECO:0000313" key="1">
    <source>
        <dbReference type="EMBL" id="KAJ8668450.1"/>
    </source>
</evidence>
<keyword evidence="2" id="KW-1185">Reference proteome</keyword>
<sequence length="264" mass="29958">MPTDMQDDFESEALLVRNSNLAPPNHYSFVVIVECTSDVFSSTGEYVPMSDYSHGVLVTLKHVLTLSHGIHPYPNREIQVTLSSGESISITEDGIGLTYNRWAQSTRNQLLKQYEDVVILTLPRRLSPQEVQPVALPRRACLFRGLFVMSVARGETDDGVILNNLYRVSLRRLNKYDCKRNYDSSKTGDVTTGKIICTSQPPEMRISDRGAPILYDSTILAGINLVSLDKNTRKPDSPINIHLNIYFIRRYIEMQIGDEYLREE</sequence>
<evidence type="ECO:0000313" key="2">
    <source>
        <dbReference type="Proteomes" id="UP001239111"/>
    </source>
</evidence>
<protein>
    <submittedName>
        <fullName evidence="1">Uncharacterized protein</fullName>
    </submittedName>
</protein>
<comment type="caution">
    <text evidence="1">The sequence shown here is derived from an EMBL/GenBank/DDBJ whole genome shotgun (WGS) entry which is preliminary data.</text>
</comment>
<dbReference type="Proteomes" id="UP001239111">
    <property type="component" value="Chromosome 4"/>
</dbReference>
<dbReference type="EMBL" id="CM056744">
    <property type="protein sequence ID" value="KAJ8668450.1"/>
    <property type="molecule type" value="Genomic_DNA"/>
</dbReference>
<gene>
    <name evidence="1" type="ORF">QAD02_010113</name>
</gene>
<organism evidence="1 2">
    <name type="scientific">Eretmocerus hayati</name>
    <dbReference type="NCBI Taxonomy" id="131215"/>
    <lineage>
        <taxon>Eukaryota</taxon>
        <taxon>Metazoa</taxon>
        <taxon>Ecdysozoa</taxon>
        <taxon>Arthropoda</taxon>
        <taxon>Hexapoda</taxon>
        <taxon>Insecta</taxon>
        <taxon>Pterygota</taxon>
        <taxon>Neoptera</taxon>
        <taxon>Endopterygota</taxon>
        <taxon>Hymenoptera</taxon>
        <taxon>Apocrita</taxon>
        <taxon>Proctotrupomorpha</taxon>
        <taxon>Chalcidoidea</taxon>
        <taxon>Aphelinidae</taxon>
        <taxon>Aphelininae</taxon>
        <taxon>Eretmocerus</taxon>
    </lineage>
</organism>
<proteinExistence type="predicted"/>
<accession>A0ACC2NBD6</accession>